<organism evidence="9 10">
    <name type="scientific">Halalkalicoccus paucihalophilus</name>
    <dbReference type="NCBI Taxonomy" id="1008153"/>
    <lineage>
        <taxon>Archaea</taxon>
        <taxon>Methanobacteriati</taxon>
        <taxon>Methanobacteriota</taxon>
        <taxon>Stenosarchaea group</taxon>
        <taxon>Halobacteria</taxon>
        <taxon>Halobacteriales</taxon>
        <taxon>Halococcaceae</taxon>
        <taxon>Halalkalicoccus</taxon>
    </lineage>
</organism>
<evidence type="ECO:0000256" key="5">
    <source>
        <dbReference type="ARBA" id="ARBA00022989"/>
    </source>
</evidence>
<dbReference type="OrthoDB" id="21388at2157"/>
<dbReference type="Gene3D" id="3.30.70.1450">
    <property type="entry name" value="Regulator of K+ conductance, C-terminal domain"/>
    <property type="match status" value="2"/>
</dbReference>
<dbReference type="GO" id="GO:0006813">
    <property type="term" value="P:potassium ion transport"/>
    <property type="evidence" value="ECO:0007669"/>
    <property type="project" value="InterPro"/>
</dbReference>
<name>A0A151ABN6_9EURY</name>
<accession>A0A151ABN6</accession>
<dbReference type="PANTHER" id="PTHR43652:SF2">
    <property type="entry name" value="BASIC AMINO ACID ANTIPORTER YFCC-RELATED"/>
    <property type="match status" value="1"/>
</dbReference>
<dbReference type="PROSITE" id="PS51202">
    <property type="entry name" value="RCK_C"/>
    <property type="match status" value="2"/>
</dbReference>
<proteinExistence type="predicted"/>
<dbReference type="PROSITE" id="PS01271">
    <property type="entry name" value="NA_SULFATE"/>
    <property type="match status" value="1"/>
</dbReference>
<dbReference type="PATRIC" id="fig|1008153.3.peg.3050"/>
<gene>
    <name evidence="9" type="ORF">HAPAU_29560</name>
</gene>
<dbReference type="Proteomes" id="UP000075321">
    <property type="component" value="Unassembled WGS sequence"/>
</dbReference>
<feature type="transmembrane region" description="Helical" evidence="7">
    <location>
        <begin position="457"/>
        <end position="478"/>
    </location>
</feature>
<keyword evidence="6 7" id="KW-0472">Membrane</keyword>
<dbReference type="SUPFAM" id="SSF116726">
    <property type="entry name" value="TrkA C-terminal domain-like"/>
    <property type="match status" value="2"/>
</dbReference>
<dbReference type="InterPro" id="IPR031312">
    <property type="entry name" value="Na/sul_symport_CS"/>
</dbReference>
<reference evidence="9 10" key="1">
    <citation type="submission" date="2016-02" db="EMBL/GenBank/DDBJ databases">
        <title>Genome sequence of Halalkalicoccus paucihalophilus DSM 24557.</title>
        <authorList>
            <person name="Poehlein A."/>
            <person name="Daniel R."/>
        </authorList>
    </citation>
    <scope>NUCLEOTIDE SEQUENCE [LARGE SCALE GENOMIC DNA]</scope>
    <source>
        <strain evidence="9 10">DSM 24557</strain>
    </source>
</reference>
<dbReference type="Pfam" id="PF02080">
    <property type="entry name" value="TrkA_C"/>
    <property type="match status" value="1"/>
</dbReference>
<feature type="transmembrane region" description="Helical" evidence="7">
    <location>
        <begin position="427"/>
        <end position="445"/>
    </location>
</feature>
<dbReference type="Pfam" id="PF03600">
    <property type="entry name" value="CitMHS"/>
    <property type="match status" value="1"/>
</dbReference>
<keyword evidence="2" id="KW-0813">Transport</keyword>
<keyword evidence="3 7" id="KW-0812">Transmembrane</keyword>
<feature type="transmembrane region" description="Helical" evidence="7">
    <location>
        <begin position="576"/>
        <end position="596"/>
    </location>
</feature>
<feature type="transmembrane region" description="Helical" evidence="7">
    <location>
        <begin position="498"/>
        <end position="524"/>
    </location>
</feature>
<dbReference type="InterPro" id="IPR004680">
    <property type="entry name" value="Cit_transptr-like_dom"/>
</dbReference>
<dbReference type="EMBL" id="LTAZ01000010">
    <property type="protein sequence ID" value="KYH25004.1"/>
    <property type="molecule type" value="Genomic_DNA"/>
</dbReference>
<dbReference type="PANTHER" id="PTHR43652">
    <property type="entry name" value="BASIC AMINO ACID ANTIPORTER YFCC-RELATED"/>
    <property type="match status" value="1"/>
</dbReference>
<evidence type="ECO:0000256" key="2">
    <source>
        <dbReference type="ARBA" id="ARBA00022448"/>
    </source>
</evidence>
<dbReference type="GO" id="GO:0005886">
    <property type="term" value="C:plasma membrane"/>
    <property type="evidence" value="ECO:0007669"/>
    <property type="project" value="TreeGrafter"/>
</dbReference>
<evidence type="ECO:0000256" key="7">
    <source>
        <dbReference type="SAM" id="Phobius"/>
    </source>
</evidence>
<feature type="domain" description="RCK C-terminal" evidence="8">
    <location>
        <begin position="213"/>
        <end position="297"/>
    </location>
</feature>
<evidence type="ECO:0000313" key="9">
    <source>
        <dbReference type="EMBL" id="KYH25004.1"/>
    </source>
</evidence>
<evidence type="ECO:0000256" key="4">
    <source>
        <dbReference type="ARBA" id="ARBA00022737"/>
    </source>
</evidence>
<dbReference type="GO" id="GO:0008324">
    <property type="term" value="F:monoatomic cation transmembrane transporter activity"/>
    <property type="evidence" value="ECO:0007669"/>
    <property type="project" value="InterPro"/>
</dbReference>
<dbReference type="AlphaFoldDB" id="A0A151ABN6"/>
<keyword evidence="10" id="KW-1185">Reference proteome</keyword>
<evidence type="ECO:0000256" key="1">
    <source>
        <dbReference type="ARBA" id="ARBA00004141"/>
    </source>
</evidence>
<keyword evidence="4" id="KW-0677">Repeat</keyword>
<dbReference type="InterPro" id="IPR051679">
    <property type="entry name" value="DASS-Related_Transporters"/>
</dbReference>
<dbReference type="InterPro" id="IPR006037">
    <property type="entry name" value="RCK_C"/>
</dbReference>
<evidence type="ECO:0000259" key="8">
    <source>
        <dbReference type="PROSITE" id="PS51202"/>
    </source>
</evidence>
<keyword evidence="5 7" id="KW-1133">Transmembrane helix</keyword>
<sequence>MVVVFAIAAAAFFMFVVEVFPPHVTAFIVMTSLIVLGPWTGISPSEGISGFSNDATITVLAMLVLSYGVSQTGAVQKLGERMASFAGTDQRKQLGATLAFAGLPSAVLNNTPIVAMLIPVVSDVADRGRTSPSKLLIPLSYGAMVGGMLTLIGTSTNLIASNVAGRLGGQYPSLHAYSMFEFTKLGIIVFVVGTVYLMTVGQRLIPERVLPTETILEEYDLEPYLAEVLVDEDSSFVGRTVGDTMEGIELDADIVSLVRGEGTFLEPLAGNTVRPGDVLVVRADFPTLRRLMTSQGLSFSTDNVTEAALAPDREGETLIELVLPSWSSLTGETLESAAFRQTYDTNVLAVRRGSELLHEWMDRTPLRRGDTLVIQASEEIVDRLATERDFIVTAMPADPNYRESKIPVAIAIVAGVVGLAATGRFDILTTALSGVVAMILTGVVRPNELYEAVEWDVIFLLAGLIPLGIAFEGTGAAASVGSLVATSAGFLPAVGVLWVVYVITTLVTAVVSNSASVILMIPVAANAAAEMGLDPYAFVLAVTFAASADFMTPIGYQTNLLVYGPGGYRFTDYFRVGAPLQLLLSIATVGGIVLFWGV</sequence>
<feature type="transmembrane region" description="Helical" evidence="7">
    <location>
        <begin position="536"/>
        <end position="556"/>
    </location>
</feature>
<evidence type="ECO:0000313" key="10">
    <source>
        <dbReference type="Proteomes" id="UP000075321"/>
    </source>
</evidence>
<comment type="subcellular location">
    <subcellularLocation>
        <location evidence="1">Membrane</location>
        <topology evidence="1">Multi-pass membrane protein</topology>
    </subcellularLocation>
</comment>
<feature type="transmembrane region" description="Helical" evidence="7">
    <location>
        <begin position="404"/>
        <end position="421"/>
    </location>
</feature>
<feature type="domain" description="RCK C-terminal" evidence="8">
    <location>
        <begin position="304"/>
        <end position="390"/>
    </location>
</feature>
<evidence type="ECO:0000256" key="6">
    <source>
        <dbReference type="ARBA" id="ARBA00023136"/>
    </source>
</evidence>
<dbReference type="InterPro" id="IPR036721">
    <property type="entry name" value="RCK_C_sf"/>
</dbReference>
<comment type="caution">
    <text evidence="9">The sequence shown here is derived from an EMBL/GenBank/DDBJ whole genome shotgun (WGS) entry which is preliminary data.</text>
</comment>
<feature type="transmembrane region" description="Helical" evidence="7">
    <location>
        <begin position="135"/>
        <end position="154"/>
    </location>
</feature>
<protein>
    <submittedName>
        <fullName evidence="9">Citrate transporter</fullName>
    </submittedName>
</protein>
<evidence type="ECO:0000256" key="3">
    <source>
        <dbReference type="ARBA" id="ARBA00022692"/>
    </source>
</evidence>
<dbReference type="CDD" id="cd01115">
    <property type="entry name" value="SLC13_permease"/>
    <property type="match status" value="1"/>
</dbReference>
<feature type="transmembrane region" description="Helical" evidence="7">
    <location>
        <begin position="174"/>
        <end position="198"/>
    </location>
</feature>